<dbReference type="EMBL" id="QTSX02001113">
    <property type="protein sequence ID" value="KAJ9083157.1"/>
    <property type="molecule type" value="Genomic_DNA"/>
</dbReference>
<organism evidence="1 2">
    <name type="scientific">Entomophthora muscae</name>
    <dbReference type="NCBI Taxonomy" id="34485"/>
    <lineage>
        <taxon>Eukaryota</taxon>
        <taxon>Fungi</taxon>
        <taxon>Fungi incertae sedis</taxon>
        <taxon>Zoopagomycota</taxon>
        <taxon>Entomophthoromycotina</taxon>
        <taxon>Entomophthoromycetes</taxon>
        <taxon>Entomophthorales</taxon>
        <taxon>Entomophthoraceae</taxon>
        <taxon>Entomophthora</taxon>
    </lineage>
</organism>
<comment type="caution">
    <text evidence="1">The sequence shown here is derived from an EMBL/GenBank/DDBJ whole genome shotgun (WGS) entry which is preliminary data.</text>
</comment>
<dbReference type="Proteomes" id="UP001165960">
    <property type="component" value="Unassembled WGS sequence"/>
</dbReference>
<protein>
    <submittedName>
        <fullName evidence="1">Uncharacterized protein</fullName>
    </submittedName>
</protein>
<evidence type="ECO:0000313" key="1">
    <source>
        <dbReference type="EMBL" id="KAJ9083157.1"/>
    </source>
</evidence>
<evidence type="ECO:0000313" key="2">
    <source>
        <dbReference type="Proteomes" id="UP001165960"/>
    </source>
</evidence>
<name>A0ACC2U8S3_9FUNG</name>
<reference evidence="1" key="1">
    <citation type="submission" date="2022-04" db="EMBL/GenBank/DDBJ databases">
        <title>Genome of the entomopathogenic fungus Entomophthora muscae.</title>
        <authorList>
            <person name="Elya C."/>
            <person name="Lovett B.R."/>
            <person name="Lee E."/>
            <person name="Macias A.M."/>
            <person name="Hajek A.E."/>
            <person name="De Bivort B.L."/>
            <person name="Kasson M.T."/>
            <person name="De Fine Licht H.H."/>
            <person name="Stajich J.E."/>
        </authorList>
    </citation>
    <scope>NUCLEOTIDE SEQUENCE</scope>
    <source>
        <strain evidence="1">Berkeley</strain>
    </source>
</reference>
<proteinExistence type="predicted"/>
<gene>
    <name evidence="1" type="ORF">DSO57_1037462</name>
</gene>
<sequence>MKRDGEFPAPLGNINQEPTSDSHNFCLYHKAYTDRKNDLWETIESVQDLICLLYKDLEAFHKRVTQLEEGHKKAKKRHDLLTSTVLMMEENHSNLLEQLVQERAVIKIRDNKKLSLCGGESPTRSS</sequence>
<keyword evidence="2" id="KW-1185">Reference proteome</keyword>
<accession>A0ACC2U8S3</accession>